<dbReference type="KEGG" id="salh:HMF8227_00627"/>
<dbReference type="InterPro" id="IPR034242">
    <property type="entry name" value="MauL"/>
</dbReference>
<accession>A0A2S2E0H5</accession>
<evidence type="ECO:0008006" key="4">
    <source>
        <dbReference type="Google" id="ProtNLM"/>
    </source>
</evidence>
<sequence>MPLRTLCLLLAIIGTYGHAVPVQVIVTAPGGEALSGGVVYLTSDQPLPEADPEHLAQMDQVSRQFKPHVLVVQKGSRVIFPNSDSIKHHVYSFSPAKTFELELYKDRAPEPLTFDKQGQVELGCNVHDWMLGYIYVVDTPYFTRTNQDGQATLDVPKGNYQLHVRHPRLDEPSPVTQPLEVKDSVTTRVTLSNPLLPGINYQQDEDEFMGY</sequence>
<gene>
    <name evidence="2" type="ORF">HMF8227_00627</name>
</gene>
<feature type="signal peptide" evidence="1">
    <location>
        <begin position="1"/>
        <end position="19"/>
    </location>
</feature>
<keyword evidence="1" id="KW-0732">Signal</keyword>
<name>A0A2S2E0H5_9ALTE</name>
<evidence type="ECO:0000313" key="3">
    <source>
        <dbReference type="Proteomes" id="UP000245728"/>
    </source>
</evidence>
<dbReference type="SUPFAM" id="SSF49503">
    <property type="entry name" value="Cupredoxins"/>
    <property type="match status" value="1"/>
</dbReference>
<feature type="chain" id="PRO_5015416096" description="Methylamine utilization protein" evidence="1">
    <location>
        <begin position="20"/>
        <end position="211"/>
    </location>
</feature>
<dbReference type="GO" id="GO:0030246">
    <property type="term" value="F:carbohydrate binding"/>
    <property type="evidence" value="ECO:0007669"/>
    <property type="project" value="InterPro"/>
</dbReference>
<dbReference type="SUPFAM" id="SSF49452">
    <property type="entry name" value="Starch-binding domain-like"/>
    <property type="match status" value="1"/>
</dbReference>
<dbReference type="CDD" id="cd04221">
    <property type="entry name" value="MauL"/>
    <property type="match status" value="1"/>
</dbReference>
<keyword evidence="3" id="KW-1185">Reference proteome</keyword>
<dbReference type="Gene3D" id="2.60.40.420">
    <property type="entry name" value="Cupredoxins - blue copper proteins"/>
    <property type="match status" value="1"/>
</dbReference>
<organism evidence="2 3">
    <name type="scientific">Saliniradius amylolyticus</name>
    <dbReference type="NCBI Taxonomy" id="2183582"/>
    <lineage>
        <taxon>Bacteria</taxon>
        <taxon>Pseudomonadati</taxon>
        <taxon>Pseudomonadota</taxon>
        <taxon>Gammaproteobacteria</taxon>
        <taxon>Alteromonadales</taxon>
        <taxon>Alteromonadaceae</taxon>
        <taxon>Saliniradius</taxon>
    </lineage>
</organism>
<dbReference type="AlphaFoldDB" id="A0A2S2E0H5"/>
<dbReference type="InterPro" id="IPR013784">
    <property type="entry name" value="Carb-bd-like_fold"/>
</dbReference>
<dbReference type="EMBL" id="CP029347">
    <property type="protein sequence ID" value="AWL11123.1"/>
    <property type="molecule type" value="Genomic_DNA"/>
</dbReference>
<evidence type="ECO:0000313" key="2">
    <source>
        <dbReference type="EMBL" id="AWL11123.1"/>
    </source>
</evidence>
<reference evidence="2 3" key="1">
    <citation type="submission" date="2018-05" db="EMBL/GenBank/DDBJ databases">
        <title>Salinimonas sp. HMF8227 Genome sequencing and assembly.</title>
        <authorList>
            <person name="Kang H."/>
            <person name="Kang J."/>
            <person name="Cha I."/>
            <person name="Kim H."/>
            <person name="Joh K."/>
        </authorList>
    </citation>
    <scope>NUCLEOTIDE SEQUENCE [LARGE SCALE GENOMIC DNA]</scope>
    <source>
        <strain evidence="2 3">HMF8227</strain>
    </source>
</reference>
<dbReference type="InterPro" id="IPR008972">
    <property type="entry name" value="Cupredoxin"/>
</dbReference>
<dbReference type="Proteomes" id="UP000245728">
    <property type="component" value="Chromosome"/>
</dbReference>
<evidence type="ECO:0000256" key="1">
    <source>
        <dbReference type="SAM" id="SignalP"/>
    </source>
</evidence>
<proteinExistence type="predicted"/>
<protein>
    <recommendedName>
        <fullName evidence="4">Methylamine utilization protein</fullName>
    </recommendedName>
</protein>
<dbReference type="RefSeq" id="WP_239421180.1">
    <property type="nucleotide sequence ID" value="NZ_CP029347.1"/>
</dbReference>